<dbReference type="GO" id="GO:0016787">
    <property type="term" value="F:hydrolase activity"/>
    <property type="evidence" value="ECO:0007669"/>
    <property type="project" value="UniProtKB-KW"/>
</dbReference>
<evidence type="ECO:0000313" key="1">
    <source>
        <dbReference type="EMBL" id="NKE73106.1"/>
    </source>
</evidence>
<protein>
    <submittedName>
        <fullName evidence="1">UDP-2,4-diacetamido-2,4, 6-trideoxy-beta-L-altropyranose hydrolase</fullName>
    </submittedName>
</protein>
<dbReference type="Proteomes" id="UP000534783">
    <property type="component" value="Unassembled WGS sequence"/>
</dbReference>
<proteinExistence type="predicted"/>
<reference evidence="1 2" key="1">
    <citation type="journal article" date="2020" name="Nature">
        <title>Bacterial chemolithoautotrophy via manganese oxidation.</title>
        <authorList>
            <person name="Yu H."/>
            <person name="Leadbetter J.R."/>
        </authorList>
    </citation>
    <scope>NUCLEOTIDE SEQUENCE [LARGE SCALE GENOMIC DNA]</scope>
    <source>
        <strain evidence="1 2">Mn-1</strain>
    </source>
</reference>
<name>A0A7X6ICS0_9BACT</name>
<keyword evidence="1" id="KW-0378">Hydrolase</keyword>
<accession>A0A7X6ICS0</accession>
<gene>
    <name evidence="1" type="ORF">MNODULE_20330</name>
</gene>
<evidence type="ECO:0000313" key="2">
    <source>
        <dbReference type="Proteomes" id="UP000534783"/>
    </source>
</evidence>
<dbReference type="RefSeq" id="WP_168063051.1">
    <property type="nucleotide sequence ID" value="NZ_VTOW01000005.1"/>
</dbReference>
<organism evidence="1 2">
    <name type="scientific">Candidatus Manganitrophus noduliformans</name>
    <dbReference type="NCBI Taxonomy" id="2606439"/>
    <lineage>
        <taxon>Bacteria</taxon>
        <taxon>Pseudomonadati</taxon>
        <taxon>Nitrospirota</taxon>
        <taxon>Nitrospiria</taxon>
        <taxon>Candidatus Troglogloeales</taxon>
        <taxon>Candidatus Manganitrophaceae</taxon>
        <taxon>Candidatus Manganitrophus</taxon>
    </lineage>
</organism>
<sequence length="329" mass="36610">MIKVLILTEGRREIGFGHVTRCTALYQAFEERGIPAELIVEGDESVVGLLHGKQYRILSWRSDRSKLSSLMTGAEIMVVDSYLAEKGVYEAVSKQAKCPVFIDDTQRLDYPEGVVVNGTLYAEEMDYPQGGGRSYLLGSKYILLRREFWEAPQRDTPETIGRILITFGGDDARGMTPKVLSLLVDAFPECSKRVIIGKGFRDVEKIERLKDSRTELIYFPGADGMKRAMLDSDVAVSAGGQTLYELARIGLPAVAMAVAENQVNNVMGWERAGFIDYAGWWENHTALERVLTSLIQLRDQGERARRGHIGKRLVDGGGSGRVRDFVLGL</sequence>
<dbReference type="Gene3D" id="3.40.50.2000">
    <property type="entry name" value="Glycogen Phosphorylase B"/>
    <property type="match status" value="1"/>
</dbReference>
<dbReference type="Gene3D" id="3.40.50.11190">
    <property type="match status" value="1"/>
</dbReference>
<comment type="caution">
    <text evidence="1">The sequence shown here is derived from an EMBL/GenBank/DDBJ whole genome shotgun (WGS) entry which is preliminary data.</text>
</comment>
<keyword evidence="2" id="KW-1185">Reference proteome</keyword>
<dbReference type="SUPFAM" id="SSF53756">
    <property type="entry name" value="UDP-Glycosyltransferase/glycogen phosphorylase"/>
    <property type="match status" value="1"/>
</dbReference>
<dbReference type="EMBL" id="VTOW01000005">
    <property type="protein sequence ID" value="NKE73106.1"/>
    <property type="molecule type" value="Genomic_DNA"/>
</dbReference>
<dbReference type="AlphaFoldDB" id="A0A7X6ICS0"/>